<evidence type="ECO:0000313" key="1">
    <source>
        <dbReference type="EMBL" id="KAG6373766.1"/>
    </source>
</evidence>
<comment type="caution">
    <text evidence="1">The sequence shown here is derived from an EMBL/GenBank/DDBJ whole genome shotgun (WGS) entry which is preliminary data.</text>
</comment>
<proteinExistence type="predicted"/>
<accession>A0A8I2YKW5</accession>
<dbReference type="Proteomes" id="UP000683000">
    <property type="component" value="Unassembled WGS sequence"/>
</dbReference>
<dbReference type="AlphaFoldDB" id="A0A8I2YKW5"/>
<dbReference type="SUPFAM" id="SSF82171">
    <property type="entry name" value="DPP6 N-terminal domain-like"/>
    <property type="match status" value="1"/>
</dbReference>
<name>A0A8I2YKW5_9AGAM</name>
<dbReference type="InterPro" id="IPR015943">
    <property type="entry name" value="WD40/YVTN_repeat-like_dom_sf"/>
</dbReference>
<gene>
    <name evidence="1" type="ORF">JVT61DRAFT_5908</name>
</gene>
<sequence length="274" mass="30450">MPDVNACAISRDGRWFVAAHDYQVTVWDVATRSKIREYRRSQDFRVSSGRRIQAPYFTALDISPDSSRAAIGDSIGSITLLSIPDGEQLAVCSCDRSLYLDSLRFSRAGDHLAVGTAAKITDGRVTIPSTLHIWDVSSGDRMTRYLEVPFGSFDKEVAQDERLITVDWLNRQQVLVGSHRYLLVVDATAKSTERKDMPSFQTLSNDGKFILTAATPRESSLGAYFWDPMTFTEVGFHIPHHLPLAVSPGSTLVAALPLNDDSDSSNVIFIWTLY</sequence>
<dbReference type="Gene3D" id="2.130.10.10">
    <property type="entry name" value="YVTN repeat-like/Quinoprotein amine dehydrogenase"/>
    <property type="match status" value="1"/>
</dbReference>
<keyword evidence="2" id="KW-1185">Reference proteome</keyword>
<organism evidence="1 2">
    <name type="scientific">Boletus reticuloceps</name>
    <dbReference type="NCBI Taxonomy" id="495285"/>
    <lineage>
        <taxon>Eukaryota</taxon>
        <taxon>Fungi</taxon>
        <taxon>Dikarya</taxon>
        <taxon>Basidiomycota</taxon>
        <taxon>Agaricomycotina</taxon>
        <taxon>Agaricomycetes</taxon>
        <taxon>Agaricomycetidae</taxon>
        <taxon>Boletales</taxon>
        <taxon>Boletineae</taxon>
        <taxon>Boletaceae</taxon>
        <taxon>Boletoideae</taxon>
        <taxon>Boletus</taxon>
    </lineage>
</organism>
<evidence type="ECO:0000313" key="2">
    <source>
        <dbReference type="Proteomes" id="UP000683000"/>
    </source>
</evidence>
<dbReference type="EMBL" id="JAGFBS010000020">
    <property type="protein sequence ID" value="KAG6373766.1"/>
    <property type="molecule type" value="Genomic_DNA"/>
</dbReference>
<reference evidence="1" key="1">
    <citation type="submission" date="2021-03" db="EMBL/GenBank/DDBJ databases">
        <title>Evolutionary innovations through gain and loss of genes in the ectomycorrhizal Boletales.</title>
        <authorList>
            <person name="Wu G."/>
            <person name="Miyauchi S."/>
            <person name="Morin E."/>
            <person name="Yang Z.-L."/>
            <person name="Xu J."/>
            <person name="Martin F.M."/>
        </authorList>
    </citation>
    <scope>NUCLEOTIDE SEQUENCE</scope>
    <source>
        <strain evidence="1">BR01</strain>
    </source>
</reference>
<dbReference type="OrthoDB" id="10349213at2759"/>
<protein>
    <submittedName>
        <fullName evidence="1">Uncharacterized protein</fullName>
    </submittedName>
</protein>